<dbReference type="Proteomes" id="UP000190641">
    <property type="component" value="Unassembled WGS sequence"/>
</dbReference>
<evidence type="ECO:0000256" key="4">
    <source>
        <dbReference type="ARBA" id="ARBA00022475"/>
    </source>
</evidence>
<evidence type="ECO:0000256" key="11">
    <source>
        <dbReference type="HAMAP-Rule" id="MF_01145"/>
    </source>
</evidence>
<dbReference type="PANTHER" id="PTHR47245">
    <property type="entry name" value="PEPTIDYLPROLYL ISOMERASE"/>
    <property type="match status" value="1"/>
</dbReference>
<organism evidence="15 16">
    <name type="scientific">Bacillus cereus</name>
    <dbReference type="NCBI Taxonomy" id="1396"/>
    <lineage>
        <taxon>Bacteria</taxon>
        <taxon>Bacillati</taxon>
        <taxon>Bacillota</taxon>
        <taxon>Bacilli</taxon>
        <taxon>Bacillales</taxon>
        <taxon>Bacillaceae</taxon>
        <taxon>Bacillus</taxon>
        <taxon>Bacillus cereus group</taxon>
    </lineage>
</organism>
<dbReference type="Gene3D" id="3.10.50.40">
    <property type="match status" value="1"/>
</dbReference>
<dbReference type="GO" id="GO:0005886">
    <property type="term" value="C:plasma membrane"/>
    <property type="evidence" value="ECO:0007669"/>
    <property type="project" value="UniProtKB-SubCell"/>
</dbReference>
<dbReference type="RefSeq" id="WP_078187314.1">
    <property type="nucleotide sequence ID" value="NZ_MUAU01000124.1"/>
</dbReference>
<name>A0A9X6B5J3_BACCE</name>
<evidence type="ECO:0000256" key="7">
    <source>
        <dbReference type="ARBA" id="ARBA00023136"/>
    </source>
</evidence>
<comment type="catalytic activity">
    <reaction evidence="1 11">
        <text>[protein]-peptidylproline (omega=180) = [protein]-peptidylproline (omega=0)</text>
        <dbReference type="Rhea" id="RHEA:16237"/>
        <dbReference type="Rhea" id="RHEA-COMP:10747"/>
        <dbReference type="Rhea" id="RHEA-COMP:10748"/>
        <dbReference type="ChEBI" id="CHEBI:83833"/>
        <dbReference type="ChEBI" id="CHEBI:83834"/>
        <dbReference type="EC" id="5.2.1.8"/>
    </reaction>
</comment>
<feature type="chain" id="PRO_5040802900" description="Foldase protein PrsA" evidence="13">
    <location>
        <begin position="20"/>
        <end position="281"/>
    </location>
</feature>
<comment type="function">
    <text evidence="11">Plays a major role in protein secretion by helping the post-translocational extracellular folding of several secreted proteins.</text>
</comment>
<evidence type="ECO:0000313" key="16">
    <source>
        <dbReference type="Proteomes" id="UP000190641"/>
    </source>
</evidence>
<keyword evidence="8 11" id="KW-0564">Palmitate</keyword>
<dbReference type="InterPro" id="IPR023059">
    <property type="entry name" value="Foldase_PrsA"/>
</dbReference>
<accession>A0A9X6B5J3</accession>
<protein>
    <recommendedName>
        <fullName evidence="11">Foldase protein PrsA</fullName>
        <ecNumber evidence="11">5.2.1.8</ecNumber>
    </recommendedName>
</protein>
<comment type="subcellular location">
    <subcellularLocation>
        <location evidence="2 11">Cell membrane</location>
        <topology evidence="2 11">Lipid-anchor</topology>
    </subcellularLocation>
</comment>
<feature type="domain" description="PpiC" evidence="14">
    <location>
        <begin position="132"/>
        <end position="222"/>
    </location>
</feature>
<keyword evidence="4 11" id="KW-1003">Cell membrane</keyword>
<evidence type="ECO:0000259" key="14">
    <source>
        <dbReference type="PROSITE" id="PS50198"/>
    </source>
</evidence>
<dbReference type="GO" id="GO:0006457">
    <property type="term" value="P:protein folding"/>
    <property type="evidence" value="ECO:0007669"/>
    <property type="project" value="UniProtKB-UniRule"/>
</dbReference>
<keyword evidence="10 11" id="KW-0449">Lipoprotein</keyword>
<dbReference type="SUPFAM" id="SSF54534">
    <property type="entry name" value="FKBP-like"/>
    <property type="match status" value="1"/>
</dbReference>
<evidence type="ECO:0000313" key="15">
    <source>
        <dbReference type="EMBL" id="OOR72354.1"/>
    </source>
</evidence>
<dbReference type="InterPro" id="IPR023058">
    <property type="entry name" value="PPIase_PpiC_CS"/>
</dbReference>
<dbReference type="PANTHER" id="PTHR47245:SF1">
    <property type="entry name" value="FOLDASE PROTEIN PRSA"/>
    <property type="match status" value="1"/>
</dbReference>
<proteinExistence type="inferred from homology"/>
<evidence type="ECO:0000256" key="10">
    <source>
        <dbReference type="ARBA" id="ARBA00023288"/>
    </source>
</evidence>
<evidence type="ECO:0000256" key="13">
    <source>
        <dbReference type="SAM" id="SignalP"/>
    </source>
</evidence>
<dbReference type="SUPFAM" id="SSF109998">
    <property type="entry name" value="Triger factor/SurA peptide-binding domain-like"/>
    <property type="match status" value="1"/>
</dbReference>
<feature type="coiled-coil region" evidence="12">
    <location>
        <begin position="70"/>
        <end position="120"/>
    </location>
</feature>
<keyword evidence="5 11" id="KW-0732">Signal</keyword>
<dbReference type="FunFam" id="3.10.50.40:FF:000033">
    <property type="entry name" value="Foldase protein PrsA"/>
    <property type="match status" value="1"/>
</dbReference>
<evidence type="ECO:0000256" key="8">
    <source>
        <dbReference type="ARBA" id="ARBA00023139"/>
    </source>
</evidence>
<evidence type="ECO:0000256" key="1">
    <source>
        <dbReference type="ARBA" id="ARBA00000971"/>
    </source>
</evidence>
<dbReference type="InterPro" id="IPR000297">
    <property type="entry name" value="PPIase_PpiC"/>
</dbReference>
<keyword evidence="12" id="KW-0175">Coiled coil</keyword>
<dbReference type="InterPro" id="IPR050245">
    <property type="entry name" value="PrsA_foldase"/>
</dbReference>
<gene>
    <name evidence="11 15" type="primary">prsA</name>
    <name evidence="15" type="ORF">BLX06_25355</name>
</gene>
<feature type="signal peptide" evidence="13">
    <location>
        <begin position="1"/>
        <end position="19"/>
    </location>
</feature>
<comment type="caution">
    <text evidence="15">The sequence shown here is derived from an EMBL/GenBank/DDBJ whole genome shotgun (WGS) entry which is preliminary data.</text>
</comment>
<evidence type="ECO:0000256" key="2">
    <source>
        <dbReference type="ARBA" id="ARBA00004193"/>
    </source>
</evidence>
<sequence>MNKKVKLASVLLGSAILFAACGNTGEVVTSKVGAITEKELGTNLQEQFGKVAVYQMMVKKVLIHDYPVSEKEVNQKLEELKKQTNQKNVTDLIKQFGVPNEEALKEQLKAQAALEKAVKKSIIEKELKENYKPEIRASHILVADENTAKEVEEKIKQGEDFAALAKQYSTDTGSKEKGGDLGVFGPGIMQKEFEDAAYKLQVGEVSEPVKTTFGYHIIKLTEKKELKPFEQEKENIRKTLEQKRLQDQVWQQQFIQKLLEKADIKVKDAEFKDVFKPQKKE</sequence>
<dbReference type="PROSITE" id="PS51257">
    <property type="entry name" value="PROKAR_LIPOPROTEIN"/>
    <property type="match status" value="1"/>
</dbReference>
<comment type="similarity">
    <text evidence="3 11">Belongs to the PrsA family.</text>
</comment>
<dbReference type="HAMAP" id="MF_01145">
    <property type="entry name" value="Foldase_PrsA"/>
    <property type="match status" value="1"/>
</dbReference>
<evidence type="ECO:0000256" key="5">
    <source>
        <dbReference type="ARBA" id="ARBA00022729"/>
    </source>
</evidence>
<dbReference type="GO" id="GO:0003755">
    <property type="term" value="F:peptidyl-prolyl cis-trans isomerase activity"/>
    <property type="evidence" value="ECO:0007669"/>
    <property type="project" value="UniProtKB-UniRule"/>
</dbReference>
<dbReference type="PROSITE" id="PS01096">
    <property type="entry name" value="PPIC_PPIASE_1"/>
    <property type="match status" value="1"/>
</dbReference>
<dbReference type="Pfam" id="PF00639">
    <property type="entry name" value="Rotamase"/>
    <property type="match status" value="1"/>
</dbReference>
<reference evidence="15 16" key="1">
    <citation type="submission" date="2017-01" db="EMBL/GenBank/DDBJ databases">
        <title>Bacillus cereus isolates.</title>
        <authorList>
            <person name="Beno S.M."/>
        </authorList>
    </citation>
    <scope>NUCLEOTIDE SEQUENCE [LARGE SCALE GENOMIC DNA]</scope>
    <source>
        <strain evidence="15 16">FSL K6-1030</strain>
    </source>
</reference>
<dbReference type="InterPro" id="IPR027304">
    <property type="entry name" value="Trigger_fact/SurA_dom_sf"/>
</dbReference>
<dbReference type="EMBL" id="MUAU01000124">
    <property type="protein sequence ID" value="OOR72354.1"/>
    <property type="molecule type" value="Genomic_DNA"/>
</dbReference>
<keyword evidence="6 11" id="KW-0697">Rotamase</keyword>
<dbReference type="PROSITE" id="PS50198">
    <property type="entry name" value="PPIC_PPIASE_2"/>
    <property type="match status" value="1"/>
</dbReference>
<keyword evidence="7 11" id="KW-0472">Membrane</keyword>
<dbReference type="InterPro" id="IPR046357">
    <property type="entry name" value="PPIase_dom_sf"/>
</dbReference>
<keyword evidence="9 11" id="KW-0413">Isomerase</keyword>
<evidence type="ECO:0000256" key="9">
    <source>
        <dbReference type="ARBA" id="ARBA00023235"/>
    </source>
</evidence>
<dbReference type="EC" id="5.2.1.8" evidence="11"/>
<evidence type="ECO:0000256" key="6">
    <source>
        <dbReference type="ARBA" id="ARBA00023110"/>
    </source>
</evidence>
<dbReference type="AlphaFoldDB" id="A0A9X6B5J3"/>
<evidence type="ECO:0000256" key="12">
    <source>
        <dbReference type="SAM" id="Coils"/>
    </source>
</evidence>
<evidence type="ECO:0000256" key="3">
    <source>
        <dbReference type="ARBA" id="ARBA00006071"/>
    </source>
</evidence>